<dbReference type="InterPro" id="IPR050957">
    <property type="entry name" value="BMP_lipoprotein"/>
</dbReference>
<dbReference type="EMBL" id="JACXZS010000005">
    <property type="protein sequence ID" value="MBD3941931.1"/>
    <property type="molecule type" value="Genomic_DNA"/>
</dbReference>
<organism evidence="9 10">
    <name type="scientific">Microbacterium helvum</name>
    <dbReference type="NCBI Taxonomy" id="2773713"/>
    <lineage>
        <taxon>Bacteria</taxon>
        <taxon>Bacillati</taxon>
        <taxon>Actinomycetota</taxon>
        <taxon>Actinomycetes</taxon>
        <taxon>Micrococcales</taxon>
        <taxon>Microbacteriaceae</taxon>
        <taxon>Microbacterium</taxon>
    </lineage>
</organism>
<feature type="chain" id="PRO_5047170355" evidence="7">
    <location>
        <begin position="24"/>
        <end position="382"/>
    </location>
</feature>
<proteinExistence type="inferred from homology"/>
<dbReference type="SUPFAM" id="SSF53822">
    <property type="entry name" value="Periplasmic binding protein-like I"/>
    <property type="match status" value="1"/>
</dbReference>
<dbReference type="PANTHER" id="PTHR34296:SF2">
    <property type="entry name" value="ABC TRANSPORTER GUANOSINE-BINDING PROTEIN NUPN"/>
    <property type="match status" value="1"/>
</dbReference>
<dbReference type="PROSITE" id="PS51257">
    <property type="entry name" value="PROKAR_LIPOPROTEIN"/>
    <property type="match status" value="1"/>
</dbReference>
<accession>A0ABR8NQT7</accession>
<name>A0ABR8NQT7_9MICO</name>
<dbReference type="CDD" id="cd06354">
    <property type="entry name" value="PBP1_PrnA-like"/>
    <property type="match status" value="1"/>
</dbReference>
<gene>
    <name evidence="9" type="ORF">IF188_09515</name>
</gene>
<reference evidence="9 10" key="1">
    <citation type="submission" date="2020-09" db="EMBL/GenBank/DDBJ databases">
        <title>Isolation and identification of active actinomycetes.</title>
        <authorList>
            <person name="Li X."/>
        </authorList>
    </citation>
    <scope>NUCLEOTIDE SEQUENCE [LARGE SCALE GENOMIC DNA]</scope>
    <source>
        <strain evidence="9 10">NEAU-LLC</strain>
    </source>
</reference>
<feature type="domain" description="ABC transporter substrate-binding protein PnrA-like" evidence="8">
    <location>
        <begin position="51"/>
        <end position="376"/>
    </location>
</feature>
<evidence type="ECO:0000313" key="10">
    <source>
        <dbReference type="Proteomes" id="UP000598426"/>
    </source>
</evidence>
<dbReference type="InterPro" id="IPR003760">
    <property type="entry name" value="PnrA-like"/>
</dbReference>
<keyword evidence="6" id="KW-0449">Lipoprotein</keyword>
<evidence type="ECO:0000256" key="4">
    <source>
        <dbReference type="ARBA" id="ARBA00022729"/>
    </source>
</evidence>
<comment type="similarity">
    <text evidence="2">Belongs to the BMP lipoprotein family.</text>
</comment>
<sequence length="382" mass="39590">MTISRTKKLVGVTAAAGILLALAGCGSAPEDNPTSTGDAGPKVEGFTPCIVSDDGGFNDKSFNQSALEGMQKAAKELGVDLKQAESESANDYAPNLENLVADGCTFIISVGFKLSAATVDSALANPDLEYAIIDDWADNKGAKNDDGTDKGDGKTDAPNIKPLLFDTVQAAYLGGYAAAAWSAQSGVNSVGTVGGIPIPPVTIFMDGFIDGVEKYNEDKGADVATYGWDVDAQTGQFTNNFDANDDSKQAMQTALDQGVDVLLPVGGPIYQSAAQAIRDTDNGAVMLGVDSDIAVSDPSVADLVLVSIMKRIDSAVYDATMAAANDEFDVAPYVGTLENDGVGLSSFHDFESQLPDGLTDELDALKEQIISGDLEVTSPSSP</sequence>
<keyword evidence="3" id="KW-1003">Cell membrane</keyword>
<dbReference type="Pfam" id="PF02608">
    <property type="entry name" value="Bmp"/>
    <property type="match status" value="1"/>
</dbReference>
<keyword evidence="10" id="KW-1185">Reference proteome</keyword>
<comment type="caution">
    <text evidence="9">The sequence shown here is derived from an EMBL/GenBank/DDBJ whole genome shotgun (WGS) entry which is preliminary data.</text>
</comment>
<dbReference type="PANTHER" id="PTHR34296">
    <property type="entry name" value="TRANSCRIPTIONAL ACTIVATOR PROTEIN MED"/>
    <property type="match status" value="1"/>
</dbReference>
<dbReference type="PRINTS" id="PR01733">
    <property type="entry name" value="LIPPROTEIN48"/>
</dbReference>
<evidence type="ECO:0000256" key="7">
    <source>
        <dbReference type="SAM" id="SignalP"/>
    </source>
</evidence>
<protein>
    <submittedName>
        <fullName evidence="9">BMP family ABC transporter substrate-binding protein</fullName>
    </submittedName>
</protein>
<comment type="subcellular location">
    <subcellularLocation>
        <location evidence="1">Cell membrane</location>
        <topology evidence="1">Lipid-anchor</topology>
    </subcellularLocation>
</comment>
<evidence type="ECO:0000259" key="8">
    <source>
        <dbReference type="Pfam" id="PF02608"/>
    </source>
</evidence>
<evidence type="ECO:0000256" key="1">
    <source>
        <dbReference type="ARBA" id="ARBA00004193"/>
    </source>
</evidence>
<dbReference type="InterPro" id="IPR028082">
    <property type="entry name" value="Peripla_BP_I"/>
</dbReference>
<keyword evidence="4 7" id="KW-0732">Signal</keyword>
<dbReference type="RefSeq" id="WP_191171547.1">
    <property type="nucleotide sequence ID" value="NZ_JACXZS010000005.1"/>
</dbReference>
<evidence type="ECO:0000313" key="9">
    <source>
        <dbReference type="EMBL" id="MBD3941931.1"/>
    </source>
</evidence>
<dbReference type="InterPro" id="IPR008107">
    <property type="entry name" value="Mycoplasma_p48"/>
</dbReference>
<evidence type="ECO:0000256" key="5">
    <source>
        <dbReference type="ARBA" id="ARBA00023136"/>
    </source>
</evidence>
<keyword evidence="5" id="KW-0472">Membrane</keyword>
<feature type="signal peptide" evidence="7">
    <location>
        <begin position="1"/>
        <end position="23"/>
    </location>
</feature>
<dbReference type="Gene3D" id="3.40.50.2300">
    <property type="match status" value="2"/>
</dbReference>
<evidence type="ECO:0000256" key="3">
    <source>
        <dbReference type="ARBA" id="ARBA00022475"/>
    </source>
</evidence>
<evidence type="ECO:0000256" key="6">
    <source>
        <dbReference type="ARBA" id="ARBA00023288"/>
    </source>
</evidence>
<evidence type="ECO:0000256" key="2">
    <source>
        <dbReference type="ARBA" id="ARBA00008610"/>
    </source>
</evidence>
<dbReference type="Proteomes" id="UP000598426">
    <property type="component" value="Unassembled WGS sequence"/>
</dbReference>